<organism evidence="1 2">
    <name type="scientific">Ambispora leptoticha</name>
    <dbReference type="NCBI Taxonomy" id="144679"/>
    <lineage>
        <taxon>Eukaryota</taxon>
        <taxon>Fungi</taxon>
        <taxon>Fungi incertae sedis</taxon>
        <taxon>Mucoromycota</taxon>
        <taxon>Glomeromycotina</taxon>
        <taxon>Glomeromycetes</taxon>
        <taxon>Archaeosporales</taxon>
        <taxon>Ambisporaceae</taxon>
        <taxon>Ambispora</taxon>
    </lineage>
</organism>
<evidence type="ECO:0000313" key="2">
    <source>
        <dbReference type="Proteomes" id="UP000789508"/>
    </source>
</evidence>
<reference evidence="1" key="1">
    <citation type="submission" date="2021-06" db="EMBL/GenBank/DDBJ databases">
        <authorList>
            <person name="Kallberg Y."/>
            <person name="Tangrot J."/>
            <person name="Rosling A."/>
        </authorList>
    </citation>
    <scope>NUCLEOTIDE SEQUENCE</scope>
    <source>
        <strain evidence="1">FL130A</strain>
    </source>
</reference>
<sequence length="126" mass="14491">MIALIVKKTIVVHTSLDRPSQNPELKTSEARTNWNANSSRTCHVTNRVRNPVAAAASLRNQLRKAKDDRKKKTPALEGEINETLTFDDVYNARRLPRSWRCIGDISLADFCAYYIYRKNFPFISHI</sequence>
<name>A0A9N8W7F1_9GLOM</name>
<dbReference type="EMBL" id="CAJVPS010000331">
    <property type="protein sequence ID" value="CAG8477679.1"/>
    <property type="molecule type" value="Genomic_DNA"/>
</dbReference>
<gene>
    <name evidence="1" type="ORF">ALEPTO_LOCUS2324</name>
</gene>
<dbReference type="AlphaFoldDB" id="A0A9N8W7F1"/>
<accession>A0A9N8W7F1</accession>
<evidence type="ECO:0000313" key="1">
    <source>
        <dbReference type="EMBL" id="CAG8477679.1"/>
    </source>
</evidence>
<keyword evidence="2" id="KW-1185">Reference proteome</keyword>
<proteinExistence type="predicted"/>
<dbReference type="Proteomes" id="UP000789508">
    <property type="component" value="Unassembled WGS sequence"/>
</dbReference>
<protein>
    <submittedName>
        <fullName evidence="1">9929_t:CDS:1</fullName>
    </submittedName>
</protein>
<comment type="caution">
    <text evidence="1">The sequence shown here is derived from an EMBL/GenBank/DDBJ whole genome shotgun (WGS) entry which is preliminary data.</text>
</comment>